<dbReference type="AlphaFoldDB" id="A0AA96V3N4"/>
<dbReference type="RefSeq" id="WP_338102341.1">
    <property type="nucleotide sequence ID" value="NZ_CP131060.1"/>
</dbReference>
<gene>
    <name evidence="1" type="ORF">MsAc7_15760</name>
</gene>
<accession>A0AA96V3N4</accession>
<dbReference type="EMBL" id="CP131060">
    <property type="protein sequence ID" value="WNY26004.1"/>
    <property type="molecule type" value="Genomic_DNA"/>
</dbReference>
<reference evidence="1 2" key="1">
    <citation type="submission" date="2023-07" db="EMBL/GenBank/DDBJ databases">
        <title>Closed genoem sequence of Methanosarcinaceae archaeon Ac7.</title>
        <authorList>
            <person name="Poehlein A."/>
            <person name="Protasov E."/>
            <person name="Platt K."/>
            <person name="Reeh H."/>
            <person name="Daniel R."/>
            <person name="Brune A."/>
        </authorList>
    </citation>
    <scope>NUCLEOTIDE SEQUENCE [LARGE SCALE GENOMIC DNA]</scope>
    <source>
        <strain evidence="1 2">Ac7</strain>
    </source>
</reference>
<protein>
    <submittedName>
        <fullName evidence="1">Uncharacterized protein</fullName>
    </submittedName>
</protein>
<keyword evidence="2" id="KW-1185">Reference proteome</keyword>
<organism evidence="1 2">
    <name type="scientific">Methanolapillus millepedarum</name>
    <dbReference type="NCBI Taxonomy" id="3028296"/>
    <lineage>
        <taxon>Archaea</taxon>
        <taxon>Methanobacteriati</taxon>
        <taxon>Methanobacteriota</taxon>
        <taxon>Stenosarchaea group</taxon>
        <taxon>Methanomicrobia</taxon>
        <taxon>Methanosarcinales</taxon>
        <taxon>Methanosarcinaceae</taxon>
        <taxon>Methanolapillus</taxon>
    </lineage>
</organism>
<evidence type="ECO:0000313" key="2">
    <source>
        <dbReference type="Proteomes" id="UP001303587"/>
    </source>
</evidence>
<evidence type="ECO:0000313" key="1">
    <source>
        <dbReference type="EMBL" id="WNY26004.1"/>
    </source>
</evidence>
<dbReference type="GeneID" id="89230670"/>
<sequence>MKTYLLIWYNSNSDCSNPSEVNSRLMSLGFKPIQGSYDYVYEWNKQVTLEDVLRFGDKIHLSLAGTGVFFKIETD</sequence>
<dbReference type="Proteomes" id="UP001303587">
    <property type="component" value="Chromosome"/>
</dbReference>
<proteinExistence type="predicted"/>
<name>A0AA96V3N4_9EURY</name>